<feature type="domain" description="Autotransporter" evidence="2">
    <location>
        <begin position="804"/>
        <end position="994"/>
    </location>
</feature>
<dbReference type="PROSITE" id="PS51208">
    <property type="entry name" value="AUTOTRANSPORTER"/>
    <property type="match status" value="1"/>
</dbReference>
<dbReference type="Gene3D" id="2.40.128.130">
    <property type="entry name" value="Autotransporter beta-domain"/>
    <property type="match status" value="1"/>
</dbReference>
<accession>A0ABU5EBN4</accession>
<dbReference type="SUPFAM" id="SSF103515">
    <property type="entry name" value="Autotransporter"/>
    <property type="match status" value="1"/>
</dbReference>
<dbReference type="Proteomes" id="UP001279642">
    <property type="component" value="Unassembled WGS sequence"/>
</dbReference>
<dbReference type="EMBL" id="JAXCLW010000002">
    <property type="protein sequence ID" value="MDY0883598.1"/>
    <property type="molecule type" value="Genomic_DNA"/>
</dbReference>
<dbReference type="Pfam" id="PF03797">
    <property type="entry name" value="Autotransporter"/>
    <property type="match status" value="1"/>
</dbReference>
<dbReference type="NCBIfam" id="TIGR01414">
    <property type="entry name" value="autotrans_barl"/>
    <property type="match status" value="1"/>
</dbReference>
<proteinExistence type="predicted"/>
<keyword evidence="4" id="KW-1185">Reference proteome</keyword>
<dbReference type="RefSeq" id="WP_320508628.1">
    <property type="nucleotide sequence ID" value="NZ_JAXCLW010000002.1"/>
</dbReference>
<name>A0ABU5EBN4_9PROT</name>
<evidence type="ECO:0000313" key="3">
    <source>
        <dbReference type="EMBL" id="MDY0883598.1"/>
    </source>
</evidence>
<organism evidence="3 4">
    <name type="scientific">Dongia soli</name>
    <dbReference type="NCBI Taxonomy" id="600628"/>
    <lineage>
        <taxon>Bacteria</taxon>
        <taxon>Pseudomonadati</taxon>
        <taxon>Pseudomonadota</taxon>
        <taxon>Alphaproteobacteria</taxon>
        <taxon>Rhodospirillales</taxon>
        <taxon>Dongiaceae</taxon>
        <taxon>Dongia</taxon>
    </lineage>
</organism>
<dbReference type="InterPro" id="IPR006315">
    <property type="entry name" value="OM_autotransptr_brl_dom"/>
</dbReference>
<dbReference type="Pfam" id="PF20585">
    <property type="entry name" value="Pectate_lyase_5"/>
    <property type="match status" value="1"/>
</dbReference>
<evidence type="ECO:0000259" key="2">
    <source>
        <dbReference type="PROSITE" id="PS51208"/>
    </source>
</evidence>
<dbReference type="InterPro" id="IPR046776">
    <property type="entry name" value="Pectate_lyase_5"/>
</dbReference>
<feature type="region of interest" description="Disordered" evidence="1">
    <location>
        <begin position="207"/>
        <end position="247"/>
    </location>
</feature>
<sequence>MGGKAGGTAAAMGGRRQRLIMAASPLVFSFTATLATTYPGQSALACDAGDQASLAACISGAGSDPVINVTGDITLSGNLPAITTDVTINGGGHAIDGGNAYRGFFVTGGTVEINTVSVQNTKAQGGAGAGADALGSGGGGGLGAGGGVFVGAGATVTLRDVSFDGNKAAGGNGGGVADGSAGGLLGGGGGGGGGLAGNGGDGLHGGGGGGGVNGDGGSGNWGGGGGGGVNGNGGTGGDGDGLGGGGGGGGVTGNGGAGDLGGGGGGDIAGGTDGFSASGGAGSGGGGAGGNYPGSGGGDSSGTGGGGGGAGSAANGGAGGAGGMNGGGGGGGAGSQGGAAGAGGTGGGGGGGGYGNNGGAGSAGGFGGGGGGAGEGAGGSGSTGGGGGFGGGGGGASYGSTGAGNGGGGGFGGGGGGGGLSFSGGGFGGGSGFGGGKGGNADGIYGGGGGGGGGMGGAIFVQDGGQIVIEGSLTIDGGSVSAGSGANGGTAGSAFGSGIFLQGAGASLTYAPDAGVTQTVNDVIADEAGSGGSSGNSIGLIKEDAGTLVLNGANTYSGGTTVNGGTLWVDGSLSSGVDVSGGAAVGGHGTITGDLNMSAGSLFQARVTPTAGDTLHVTGTVDAQGAQVLVLAGSGSYADSKDYTILTYGSMSTIFDSTVSTNLAFLQGALDYATPGEVHLILTRNATAFPDVAVSHNQQGAAEAVESLGSGNTLYDAVLDLDAAGAQQAFQQLAGDAHANTQNAVLNNSRALANMMMGRLHEVSAGQQAQTQVSAAHVGSDILDGQLAAANDQSTASDMPMENGKSDGIQFWMQSLGGFGHDDSDSNAEALDRVTAGQVIGADIAVGDDWRVGALGGYSHSWVDQADSNGDINSLHVGAYGSGQVGPIALRGGLGYSWNHVKIKRDVDFGTVDENLKSNYDAHLLQVFAEAGYPIAVGNTVIEPYAGFGYTHLWSGSFKDKVARRRSTARAARRTCPIACWACGSMARLHASTA</sequence>
<evidence type="ECO:0000313" key="4">
    <source>
        <dbReference type="Proteomes" id="UP001279642"/>
    </source>
</evidence>
<dbReference type="InterPro" id="IPR005546">
    <property type="entry name" value="Autotransporte_beta"/>
</dbReference>
<evidence type="ECO:0000256" key="1">
    <source>
        <dbReference type="SAM" id="MobiDB-lite"/>
    </source>
</evidence>
<protein>
    <submittedName>
        <fullName evidence="3">Autotransporter domain-containing protein</fullName>
    </submittedName>
</protein>
<gene>
    <name evidence="3" type="ORF">SMD27_12150</name>
</gene>
<comment type="caution">
    <text evidence="3">The sequence shown here is derived from an EMBL/GenBank/DDBJ whole genome shotgun (WGS) entry which is preliminary data.</text>
</comment>
<reference evidence="3 4" key="1">
    <citation type="journal article" date="2016" name="Antonie Van Leeuwenhoek">
        <title>Dongia soli sp. nov., isolated from soil from Dokdo, Korea.</title>
        <authorList>
            <person name="Kim D.U."/>
            <person name="Lee H."/>
            <person name="Kim H."/>
            <person name="Kim S.G."/>
            <person name="Ka J.O."/>
        </authorList>
    </citation>
    <scope>NUCLEOTIDE SEQUENCE [LARGE SCALE GENOMIC DNA]</scope>
    <source>
        <strain evidence="3 4">D78</strain>
    </source>
</reference>
<dbReference type="SMART" id="SM00869">
    <property type="entry name" value="Autotransporter"/>
    <property type="match status" value="1"/>
</dbReference>
<dbReference type="InterPro" id="IPR036709">
    <property type="entry name" value="Autotransporte_beta_dom_sf"/>
</dbReference>